<evidence type="ECO:0000256" key="1">
    <source>
        <dbReference type="ARBA" id="ARBA00006996"/>
    </source>
</evidence>
<comment type="similarity">
    <text evidence="1">Belongs to the synaptotagmin family.</text>
</comment>
<dbReference type="InterPro" id="IPR035892">
    <property type="entry name" value="C2_domain_sf"/>
</dbReference>
<dbReference type="PROSITE" id="PS50004">
    <property type="entry name" value="C2"/>
    <property type="match status" value="1"/>
</dbReference>
<dbReference type="GO" id="GO:0005886">
    <property type="term" value="C:plasma membrane"/>
    <property type="evidence" value="ECO:0007669"/>
    <property type="project" value="TreeGrafter"/>
</dbReference>
<dbReference type="GO" id="GO:0030424">
    <property type="term" value="C:axon"/>
    <property type="evidence" value="ECO:0007669"/>
    <property type="project" value="TreeGrafter"/>
</dbReference>
<keyword evidence="3" id="KW-0812">Transmembrane</keyword>
<dbReference type="GO" id="GO:0070382">
    <property type="term" value="C:exocytic vesicle"/>
    <property type="evidence" value="ECO:0007669"/>
    <property type="project" value="TreeGrafter"/>
</dbReference>
<evidence type="ECO:0000256" key="2">
    <source>
        <dbReference type="SAM" id="MobiDB-lite"/>
    </source>
</evidence>
<evidence type="ECO:0000313" key="5">
    <source>
        <dbReference type="EMBL" id="KAI1889502.1"/>
    </source>
</evidence>
<dbReference type="GO" id="GO:0005509">
    <property type="term" value="F:calcium ion binding"/>
    <property type="evidence" value="ECO:0007669"/>
    <property type="project" value="TreeGrafter"/>
</dbReference>
<dbReference type="SMART" id="SM00239">
    <property type="entry name" value="C2"/>
    <property type="match status" value="1"/>
</dbReference>
<dbReference type="GO" id="GO:0048791">
    <property type="term" value="P:calcium ion-regulated exocytosis of neurotransmitter"/>
    <property type="evidence" value="ECO:0007669"/>
    <property type="project" value="TreeGrafter"/>
</dbReference>
<dbReference type="Gene3D" id="2.60.40.150">
    <property type="entry name" value="C2 domain"/>
    <property type="match status" value="1"/>
</dbReference>
<keyword evidence="3" id="KW-1133">Transmembrane helix</keyword>
<dbReference type="GO" id="GO:0001786">
    <property type="term" value="F:phosphatidylserine binding"/>
    <property type="evidence" value="ECO:0007669"/>
    <property type="project" value="TreeGrafter"/>
</dbReference>
<dbReference type="Proteomes" id="UP000829720">
    <property type="component" value="Unassembled WGS sequence"/>
</dbReference>
<dbReference type="GO" id="GO:0006906">
    <property type="term" value="P:vesicle fusion"/>
    <property type="evidence" value="ECO:0007669"/>
    <property type="project" value="TreeGrafter"/>
</dbReference>
<evidence type="ECO:0000313" key="6">
    <source>
        <dbReference type="Proteomes" id="UP000829720"/>
    </source>
</evidence>
<dbReference type="GO" id="GO:0030276">
    <property type="term" value="F:clathrin binding"/>
    <property type="evidence" value="ECO:0007669"/>
    <property type="project" value="TreeGrafter"/>
</dbReference>
<dbReference type="OrthoDB" id="5915960at2759"/>
<dbReference type="PANTHER" id="PTHR10024:SF351">
    <property type="entry name" value="SYNAPTOTAGMIN-4-LIKE"/>
    <property type="match status" value="1"/>
</dbReference>
<keyword evidence="3" id="KW-0472">Membrane</keyword>
<dbReference type="Pfam" id="PF00168">
    <property type="entry name" value="C2"/>
    <property type="match status" value="1"/>
</dbReference>
<evidence type="ECO:0000259" key="4">
    <source>
        <dbReference type="PROSITE" id="PS50004"/>
    </source>
</evidence>
<dbReference type="GO" id="GO:0000149">
    <property type="term" value="F:SNARE binding"/>
    <property type="evidence" value="ECO:0007669"/>
    <property type="project" value="TreeGrafter"/>
</dbReference>
<reference evidence="5" key="1">
    <citation type="submission" date="2021-01" db="EMBL/GenBank/DDBJ databases">
        <authorList>
            <person name="Zahm M."/>
            <person name="Roques C."/>
            <person name="Cabau C."/>
            <person name="Klopp C."/>
            <person name="Donnadieu C."/>
            <person name="Jouanno E."/>
            <person name="Lampietro C."/>
            <person name="Louis A."/>
            <person name="Herpin A."/>
            <person name="Echchiki A."/>
            <person name="Berthelot C."/>
            <person name="Parey E."/>
            <person name="Roest-Crollius H."/>
            <person name="Braasch I."/>
            <person name="Postlethwait J."/>
            <person name="Bobe J."/>
            <person name="Montfort J."/>
            <person name="Bouchez O."/>
            <person name="Begum T."/>
            <person name="Mejri S."/>
            <person name="Adams A."/>
            <person name="Chen W.-J."/>
            <person name="Guiguen Y."/>
        </authorList>
    </citation>
    <scope>NUCLEOTIDE SEQUENCE</scope>
    <source>
        <tissue evidence="5">Blood</tissue>
    </source>
</reference>
<gene>
    <name evidence="5" type="ORF">AGOR_G00163540</name>
</gene>
<feature type="domain" description="C2" evidence="4">
    <location>
        <begin position="340"/>
        <end position="475"/>
    </location>
</feature>
<proteinExistence type="inferred from homology"/>
<protein>
    <recommendedName>
        <fullName evidence="4">C2 domain-containing protein</fullName>
    </recommendedName>
</protein>
<dbReference type="InterPro" id="IPR000008">
    <property type="entry name" value="C2_dom"/>
</dbReference>
<dbReference type="GO" id="GO:0098793">
    <property type="term" value="C:presynapse"/>
    <property type="evidence" value="ECO:0007669"/>
    <property type="project" value="GOC"/>
</dbReference>
<accession>A0A8T3D0L0</accession>
<dbReference type="GO" id="GO:0005544">
    <property type="term" value="F:calcium-dependent phospholipid binding"/>
    <property type="evidence" value="ECO:0007669"/>
    <property type="project" value="TreeGrafter"/>
</dbReference>
<name>A0A8T3D0L0_9TELE</name>
<evidence type="ECO:0000256" key="3">
    <source>
        <dbReference type="SAM" id="Phobius"/>
    </source>
</evidence>
<dbReference type="PANTHER" id="PTHR10024">
    <property type="entry name" value="SYNAPTOTAGMIN"/>
    <property type="match status" value="1"/>
</dbReference>
<dbReference type="AlphaFoldDB" id="A0A8T3D0L0"/>
<comment type="caution">
    <text evidence="5">The sequence shown here is derived from an EMBL/GenBank/DDBJ whole genome shotgun (WGS) entry which is preliminary data.</text>
</comment>
<keyword evidence="6" id="KW-1185">Reference proteome</keyword>
<dbReference type="SUPFAM" id="SSF49562">
    <property type="entry name" value="C2 domain (Calcium/lipid-binding domain, CaLB)"/>
    <property type="match status" value="1"/>
</dbReference>
<feature type="region of interest" description="Disordered" evidence="2">
    <location>
        <begin position="84"/>
        <end position="135"/>
    </location>
</feature>
<feature type="transmembrane region" description="Helical" evidence="3">
    <location>
        <begin position="12"/>
        <end position="33"/>
    </location>
</feature>
<sequence length="482" mass="52634">MWHFTLDVHLQVLLGVGLAIFCFCLILGCILCWKRGKPRPPEDKEAAMSLPAPAPAASFSAGTVPVKQQYEELAGDVLEYPAHFGRGDHDSRSSPSLSPSPSPSEDEFAALPLGTRPRAASEVNEHPKSCFPLRRLSTPNSSASLPYKPMVHGRASLPSLPKLGLVSKTRRALERRCTVTGDSFLYSEHSRLTVPGEDPAPSLLRYGSSSSCGGKPPPCLHFTLLFSPAHGTLTVTVLSLSGAARRLGGVFVRASLPPLCPAPLQAPARRRSLSPEFQSQSFSLQAPLGDLELPCGDIDWEPDRAIAFTRELSRTKHKLKKSQSSHDAVGRRGSVCMPRALGQLFVLLQYQTLAHRIKVMVRKADNLARLTRMPGAPDHYVVINLRHEGVVICTKETKGAGGYNAVWNAPFLFDLPPGDVTQLPLVLEFIVMQGRIYTKSSVLGRVLIGCEAPEEGQTHWRDMCSRGQVETARWHTIQPDSP</sequence>
<dbReference type="EMBL" id="JAERUA010000015">
    <property type="protein sequence ID" value="KAI1889502.1"/>
    <property type="molecule type" value="Genomic_DNA"/>
</dbReference>
<organism evidence="5 6">
    <name type="scientific">Albula goreensis</name>
    <dbReference type="NCBI Taxonomy" id="1534307"/>
    <lineage>
        <taxon>Eukaryota</taxon>
        <taxon>Metazoa</taxon>
        <taxon>Chordata</taxon>
        <taxon>Craniata</taxon>
        <taxon>Vertebrata</taxon>
        <taxon>Euteleostomi</taxon>
        <taxon>Actinopterygii</taxon>
        <taxon>Neopterygii</taxon>
        <taxon>Teleostei</taxon>
        <taxon>Albuliformes</taxon>
        <taxon>Albulidae</taxon>
        <taxon>Albula</taxon>
    </lineage>
</organism>